<reference evidence="3 4" key="1">
    <citation type="journal article" date="2021" name="Elife">
        <title>Chloroplast acquisition without the gene transfer in kleptoplastic sea slugs, Plakobranchus ocellatus.</title>
        <authorList>
            <person name="Maeda T."/>
            <person name="Takahashi S."/>
            <person name="Yoshida T."/>
            <person name="Shimamura S."/>
            <person name="Takaki Y."/>
            <person name="Nagai Y."/>
            <person name="Toyoda A."/>
            <person name="Suzuki Y."/>
            <person name="Arimoto A."/>
            <person name="Ishii H."/>
            <person name="Satoh N."/>
            <person name="Nishiyama T."/>
            <person name="Hasebe M."/>
            <person name="Maruyama T."/>
            <person name="Minagawa J."/>
            <person name="Obokata J."/>
            <person name="Shigenobu S."/>
        </authorList>
    </citation>
    <scope>NUCLEOTIDE SEQUENCE [LARGE SCALE GENOMIC DNA]</scope>
</reference>
<evidence type="ECO:0000313" key="3">
    <source>
        <dbReference type="EMBL" id="GFR98432.1"/>
    </source>
</evidence>
<dbReference type="GO" id="GO:0006302">
    <property type="term" value="P:double-strand break repair"/>
    <property type="evidence" value="ECO:0007669"/>
    <property type="project" value="InterPro"/>
</dbReference>
<keyword evidence="4" id="KW-1185">Reference proteome</keyword>
<feature type="region of interest" description="Disordered" evidence="1">
    <location>
        <begin position="46"/>
        <end position="65"/>
    </location>
</feature>
<evidence type="ECO:0000256" key="1">
    <source>
        <dbReference type="SAM" id="MobiDB-lite"/>
    </source>
</evidence>
<protein>
    <submittedName>
        <fullName evidence="3">Structural maintenance of chromosomes flexible hinge domain-containing protein 1-like</fullName>
    </submittedName>
</protein>
<feature type="compositionally biased region" description="Polar residues" evidence="1">
    <location>
        <begin position="55"/>
        <end position="65"/>
    </location>
</feature>
<sequence length="590" mass="68151">MFQYVDEASVNKNCVVVLDNGKGMTPRQLNNWAIYRLSKFTRRQQRSFEAKGDAESTSANVPLKNPNESLNLAETFAPRFMNSDISYFGVGGKQAVFFIGNATRVTTLSQDFFKMITKPKDSKDVHELSISKEEFERKERMHQAIYTGYIRNRQPGDASHLSADDEHVARLIQQEADRDSFTAVVIQGINVQHVTFLKYHFHMWTRQLAHIYHFYLHGPNGNTHPSQSAPDVSKEAFNNIDIQVNMYVRGGSMKSVNLHTIEDDMQTQYARTAASTFDFKAYVDGSTEVEGIIRYHPFKFDRETYPVDVYGVRVDPVPEDDHGYAINDRPARGRRPVFETYWNGRLIPYTLIEEFEWCSLPKRQNNIPTECYNRISGVIWTSDSFQVSTNKLTFLDLELKLRDKNTNFVRILNGHERRTNIDKEFQNWLRECNEEHDKQILFSGNQGILSRLDQPKFKQTPWTKFSQVEWDSKKFKAGQMVRILRTAPVLCGSIQAFYLYGEHEGDVCATGGDIELVQEPRSLYVERKFVSLNKLDRSASAQQIDKHIEEEEAKLPDRLIVSWPNGMEVVPNEKRFAGKIIGSCHFDFLI</sequence>
<dbReference type="AlphaFoldDB" id="A0AAV4HM50"/>
<proteinExistence type="predicted"/>
<evidence type="ECO:0000259" key="2">
    <source>
        <dbReference type="Pfam" id="PF22899"/>
    </source>
</evidence>
<name>A0AAV4HM50_9GAST</name>
<organism evidence="3 4">
    <name type="scientific">Elysia marginata</name>
    <dbReference type="NCBI Taxonomy" id="1093978"/>
    <lineage>
        <taxon>Eukaryota</taxon>
        <taxon>Metazoa</taxon>
        <taxon>Spiralia</taxon>
        <taxon>Lophotrochozoa</taxon>
        <taxon>Mollusca</taxon>
        <taxon>Gastropoda</taxon>
        <taxon>Heterobranchia</taxon>
        <taxon>Euthyneura</taxon>
        <taxon>Panpulmonata</taxon>
        <taxon>Sacoglossa</taxon>
        <taxon>Placobranchoidea</taxon>
        <taxon>Plakobranchidae</taxon>
        <taxon>Elysia</taxon>
    </lineage>
</organism>
<evidence type="ECO:0000313" key="4">
    <source>
        <dbReference type="Proteomes" id="UP000762676"/>
    </source>
</evidence>
<dbReference type="PANTHER" id="PTHR22640">
    <property type="entry name" value="STRUCTURAL MAINTENANCE OF CHROMOSOMES FLEXIBLE HINGE DOMAIN-CONTAINING PROTEIN 1"/>
    <property type="match status" value="1"/>
</dbReference>
<feature type="domain" description="SMCHD1 ribosomal S5" evidence="2">
    <location>
        <begin position="263"/>
        <end position="434"/>
    </location>
</feature>
<dbReference type="PANTHER" id="PTHR22640:SF2">
    <property type="entry name" value="STRUCTURAL MAINTENANCE OF CHROMOSOMES FLEXIBLE HINGE DOMAIN-CONTAINING PROTEIN 1"/>
    <property type="match status" value="1"/>
</dbReference>
<dbReference type="Gene3D" id="3.30.565.10">
    <property type="entry name" value="Histidine kinase-like ATPase, C-terminal domain"/>
    <property type="match status" value="1"/>
</dbReference>
<accession>A0AAV4HM50</accession>
<dbReference type="InterPro" id="IPR036890">
    <property type="entry name" value="HATPase_C_sf"/>
</dbReference>
<comment type="caution">
    <text evidence="3">The sequence shown here is derived from an EMBL/GenBank/DDBJ whole genome shotgun (WGS) entry which is preliminary data.</text>
</comment>
<dbReference type="EMBL" id="BMAT01009096">
    <property type="protein sequence ID" value="GFR98432.1"/>
    <property type="molecule type" value="Genomic_DNA"/>
</dbReference>
<dbReference type="Proteomes" id="UP000762676">
    <property type="component" value="Unassembled WGS sequence"/>
</dbReference>
<dbReference type="InterPro" id="IPR038892">
    <property type="entry name" value="SMCHD1"/>
</dbReference>
<dbReference type="InterPro" id="IPR055109">
    <property type="entry name" value="SMCHD1_S5"/>
</dbReference>
<gene>
    <name evidence="3" type="ORF">ElyMa_004501400</name>
</gene>
<dbReference type="Pfam" id="PF22899">
    <property type="entry name" value="SMCHD1_S5"/>
    <property type="match status" value="1"/>
</dbReference>